<dbReference type="Pfam" id="PF07690">
    <property type="entry name" value="MFS_1"/>
    <property type="match status" value="1"/>
</dbReference>
<keyword evidence="7 8" id="KW-0472">Membrane</keyword>
<feature type="transmembrane region" description="Helical" evidence="8">
    <location>
        <begin position="179"/>
        <end position="197"/>
    </location>
</feature>
<feature type="transmembrane region" description="Helical" evidence="8">
    <location>
        <begin position="309"/>
        <end position="332"/>
    </location>
</feature>
<dbReference type="AlphaFoldDB" id="A0A429JXQ1"/>
<feature type="domain" description="Major facilitator superfamily (MFS) profile" evidence="9">
    <location>
        <begin position="23"/>
        <end position="475"/>
    </location>
</feature>
<feature type="transmembrane region" description="Helical" evidence="8">
    <location>
        <begin position="118"/>
        <end position="138"/>
    </location>
</feature>
<comment type="caution">
    <text evidence="10">The sequence shown here is derived from an EMBL/GenBank/DDBJ whole genome shotgun (WGS) entry which is preliminary data.</text>
</comment>
<feature type="transmembrane region" description="Helical" evidence="8">
    <location>
        <begin position="240"/>
        <end position="259"/>
    </location>
</feature>
<keyword evidence="5 8" id="KW-0812">Transmembrane</keyword>
<evidence type="ECO:0000256" key="1">
    <source>
        <dbReference type="ARBA" id="ARBA00004651"/>
    </source>
</evidence>
<proteinExistence type="inferred from homology"/>
<sequence>MAEQPQPLLQTENPESSGLQRWVMICVMLGTGTVSINNSSFNPAIPQLMHDFQINETAVSWVMVIFLLSMSLSLLLTGYVSQRFGKRQVYLTALIVFGLSSLYGAFAGHFGTVLLVRALQGFSSGLMIPLSLGIIFMVTPPAQRGAATGLWGAMIMLTLACGPMLGALVLVWWNWQVLFLLNVPLAICALVMGLRWLPSQQTNLRLLRFDWSGFVLLAVGIVALLLSLSKIQQLSDIQTSEFLLLFSIGIAACCGFFWFSRNKPNALIDWQLFTSSGFNYSVIISVVHTIGLFITLLLIPLLLQNTLKLSPVWTGLILMSSALTTSLCSQWAGKYLDQHGARQLICFGLLLTVAAFAGLALIPGTHVISLMFCMILHGLGFGLSYMPATTAGLNSLEDQELVTQGAAVNNLLRRICAAIAVVVAALYLQIRTHNIPYSPELAVAQIHAIRELFLICAGVMLFALPAAWKFPSQKQADVLVQNQ</sequence>
<keyword evidence="3" id="KW-0813">Transport</keyword>
<reference evidence="10 11" key="1">
    <citation type="submission" date="2018-10" db="EMBL/GenBank/DDBJ databases">
        <title>GWAS and RNA-Seq identify cryptic mechanisms of antimicrobial resistance in Acinetobacter baumannii.</title>
        <authorList>
            <person name="Sahl J.W."/>
        </authorList>
    </citation>
    <scope>NUCLEOTIDE SEQUENCE [LARGE SCALE GENOMIC DNA]</scope>
    <source>
        <strain evidence="10 11">TG41018</strain>
    </source>
</reference>
<comment type="subcellular location">
    <subcellularLocation>
        <location evidence="1">Cell membrane</location>
        <topology evidence="1">Multi-pass membrane protein</topology>
    </subcellularLocation>
</comment>
<evidence type="ECO:0000256" key="4">
    <source>
        <dbReference type="ARBA" id="ARBA00022475"/>
    </source>
</evidence>
<evidence type="ECO:0000259" key="9">
    <source>
        <dbReference type="PROSITE" id="PS50850"/>
    </source>
</evidence>
<dbReference type="InterPro" id="IPR004638">
    <property type="entry name" value="EmrB-like"/>
</dbReference>
<dbReference type="InterPro" id="IPR011701">
    <property type="entry name" value="MFS"/>
</dbReference>
<feature type="transmembrane region" description="Helical" evidence="8">
    <location>
        <begin position="89"/>
        <end position="106"/>
    </location>
</feature>
<dbReference type="PANTHER" id="PTHR42718">
    <property type="entry name" value="MAJOR FACILITATOR SUPERFAMILY MULTIDRUG TRANSPORTER MFSC"/>
    <property type="match status" value="1"/>
</dbReference>
<organism evidence="10 11">
    <name type="scientific">Acinetobacter lactucae</name>
    <dbReference type="NCBI Taxonomy" id="1785128"/>
    <lineage>
        <taxon>Bacteria</taxon>
        <taxon>Pseudomonadati</taxon>
        <taxon>Pseudomonadota</taxon>
        <taxon>Gammaproteobacteria</taxon>
        <taxon>Moraxellales</taxon>
        <taxon>Moraxellaceae</taxon>
        <taxon>Acinetobacter</taxon>
        <taxon>Acinetobacter calcoaceticus/baumannii complex</taxon>
    </lineage>
</organism>
<dbReference type="PANTHER" id="PTHR42718:SF9">
    <property type="entry name" value="MAJOR FACILITATOR SUPERFAMILY MULTIDRUG TRANSPORTER MFSC"/>
    <property type="match status" value="1"/>
</dbReference>
<keyword evidence="6 8" id="KW-1133">Transmembrane helix</keyword>
<evidence type="ECO:0000256" key="7">
    <source>
        <dbReference type="ARBA" id="ARBA00023136"/>
    </source>
</evidence>
<feature type="transmembrane region" description="Helical" evidence="8">
    <location>
        <begin position="368"/>
        <end position="390"/>
    </location>
</feature>
<dbReference type="SUPFAM" id="SSF103473">
    <property type="entry name" value="MFS general substrate transporter"/>
    <property type="match status" value="1"/>
</dbReference>
<evidence type="ECO:0000256" key="2">
    <source>
        <dbReference type="ARBA" id="ARBA00008537"/>
    </source>
</evidence>
<dbReference type="GO" id="GO:0005886">
    <property type="term" value="C:plasma membrane"/>
    <property type="evidence" value="ECO:0007669"/>
    <property type="project" value="UniProtKB-SubCell"/>
</dbReference>
<dbReference type="Proteomes" id="UP000276905">
    <property type="component" value="Unassembled WGS sequence"/>
</dbReference>
<dbReference type="Gene3D" id="1.20.1250.20">
    <property type="entry name" value="MFS general substrate transporter like domains"/>
    <property type="match status" value="1"/>
</dbReference>
<dbReference type="GO" id="GO:0022857">
    <property type="term" value="F:transmembrane transporter activity"/>
    <property type="evidence" value="ECO:0007669"/>
    <property type="project" value="InterPro"/>
</dbReference>
<feature type="transmembrane region" description="Helical" evidence="8">
    <location>
        <begin position="280"/>
        <end position="303"/>
    </location>
</feature>
<protein>
    <submittedName>
        <fullName evidence="10">DHA2 family efflux MFS transporter permease subunit</fullName>
    </submittedName>
</protein>
<feature type="transmembrane region" description="Helical" evidence="8">
    <location>
        <begin position="150"/>
        <end position="173"/>
    </location>
</feature>
<evidence type="ECO:0000256" key="5">
    <source>
        <dbReference type="ARBA" id="ARBA00022692"/>
    </source>
</evidence>
<gene>
    <name evidence="10" type="ORF">EA756_12300</name>
</gene>
<name>A0A429JXQ1_9GAMM</name>
<feature type="transmembrane region" description="Helical" evidence="8">
    <location>
        <begin position="344"/>
        <end position="362"/>
    </location>
</feature>
<evidence type="ECO:0000313" key="10">
    <source>
        <dbReference type="EMBL" id="RSO55921.1"/>
    </source>
</evidence>
<feature type="transmembrane region" description="Helical" evidence="8">
    <location>
        <begin position="442"/>
        <end position="464"/>
    </location>
</feature>
<evidence type="ECO:0000256" key="6">
    <source>
        <dbReference type="ARBA" id="ARBA00022989"/>
    </source>
</evidence>
<dbReference type="PROSITE" id="PS50850">
    <property type="entry name" value="MFS"/>
    <property type="match status" value="1"/>
</dbReference>
<evidence type="ECO:0000313" key="11">
    <source>
        <dbReference type="Proteomes" id="UP000276905"/>
    </source>
</evidence>
<comment type="similarity">
    <text evidence="2">Belongs to the major facilitator superfamily. EmrB family.</text>
</comment>
<dbReference type="InterPro" id="IPR036259">
    <property type="entry name" value="MFS_trans_sf"/>
</dbReference>
<evidence type="ECO:0000256" key="3">
    <source>
        <dbReference type="ARBA" id="ARBA00022448"/>
    </source>
</evidence>
<evidence type="ECO:0000256" key="8">
    <source>
        <dbReference type="SAM" id="Phobius"/>
    </source>
</evidence>
<feature type="transmembrane region" description="Helical" evidence="8">
    <location>
        <begin position="58"/>
        <end position="77"/>
    </location>
</feature>
<dbReference type="InterPro" id="IPR020846">
    <property type="entry name" value="MFS_dom"/>
</dbReference>
<feature type="transmembrane region" description="Helical" evidence="8">
    <location>
        <begin position="411"/>
        <end position="430"/>
    </location>
</feature>
<dbReference type="Gene3D" id="1.20.1720.10">
    <property type="entry name" value="Multidrug resistance protein D"/>
    <property type="match status" value="1"/>
</dbReference>
<dbReference type="RefSeq" id="WP_125699270.1">
    <property type="nucleotide sequence ID" value="NZ_RFES01000008.1"/>
</dbReference>
<dbReference type="PRINTS" id="PR01036">
    <property type="entry name" value="TCRTETB"/>
</dbReference>
<accession>A0A429JXQ1</accession>
<dbReference type="NCBIfam" id="TIGR00711">
    <property type="entry name" value="efflux_EmrB"/>
    <property type="match status" value="1"/>
</dbReference>
<keyword evidence="4" id="KW-1003">Cell membrane</keyword>
<feature type="transmembrane region" description="Helical" evidence="8">
    <location>
        <begin position="209"/>
        <end position="228"/>
    </location>
</feature>
<dbReference type="EMBL" id="RFES01000008">
    <property type="protein sequence ID" value="RSO55921.1"/>
    <property type="molecule type" value="Genomic_DNA"/>
</dbReference>